<dbReference type="Pfam" id="PF26113">
    <property type="entry name" value="GH16_XgeA"/>
    <property type="match status" value="1"/>
</dbReference>
<dbReference type="GO" id="GO:0009251">
    <property type="term" value="P:glucan catabolic process"/>
    <property type="evidence" value="ECO:0007669"/>
    <property type="project" value="TreeGrafter"/>
</dbReference>
<dbReference type="Proteomes" id="UP000309038">
    <property type="component" value="Unassembled WGS sequence"/>
</dbReference>
<evidence type="ECO:0000313" key="2">
    <source>
        <dbReference type="Proteomes" id="UP000309038"/>
    </source>
</evidence>
<dbReference type="PANTHER" id="PTHR10963:SF24">
    <property type="entry name" value="GLYCOSIDASE C21B10.07-RELATED"/>
    <property type="match status" value="1"/>
</dbReference>
<evidence type="ECO:0000313" key="1">
    <source>
        <dbReference type="EMBL" id="THG97270.1"/>
    </source>
</evidence>
<dbReference type="SUPFAM" id="SSF49899">
    <property type="entry name" value="Concanavalin A-like lectins/glucanases"/>
    <property type="match status" value="1"/>
</dbReference>
<keyword evidence="2" id="KW-1185">Reference proteome</keyword>
<dbReference type="AlphaFoldDB" id="A0A4S4KHD9"/>
<dbReference type="PANTHER" id="PTHR10963">
    <property type="entry name" value="GLYCOSYL HYDROLASE-RELATED"/>
    <property type="match status" value="1"/>
</dbReference>
<dbReference type="Gene3D" id="2.60.120.200">
    <property type="match status" value="1"/>
</dbReference>
<protein>
    <submittedName>
        <fullName evidence="1">Uncharacterized protein</fullName>
    </submittedName>
</protein>
<reference evidence="1 2" key="1">
    <citation type="submission" date="2019-02" db="EMBL/GenBank/DDBJ databases">
        <title>Genome sequencing of the rare red list fungi Phlebia centrifuga.</title>
        <authorList>
            <person name="Buettner E."/>
            <person name="Kellner H."/>
        </authorList>
    </citation>
    <scope>NUCLEOTIDE SEQUENCE [LARGE SCALE GENOMIC DNA]</scope>
    <source>
        <strain evidence="1 2">DSM 108282</strain>
    </source>
</reference>
<name>A0A4S4KHD9_9APHY</name>
<dbReference type="InterPro" id="IPR050546">
    <property type="entry name" value="Glycosyl_Hydrlase_16"/>
</dbReference>
<sequence length="177" mass="18840">MAGTATGNDCDVDTSNNAGCGVQASTDYSFGPSFNAIGGGWYAMERNPDSISVWFWARNATGTVPSDMSSGNDSIDTDAWGTPTAYFPNTQCDIDSHFSANNIIFDLTFCGDWAGIDSVFNAAGCPGDCVGEFFSTIHHTMQICGLSQHLSPSDFVNNNASSFADAYWDVAAVRVYT</sequence>
<dbReference type="EMBL" id="SGPJ01000177">
    <property type="protein sequence ID" value="THG97270.1"/>
    <property type="molecule type" value="Genomic_DNA"/>
</dbReference>
<dbReference type="InterPro" id="IPR013320">
    <property type="entry name" value="ConA-like_dom_sf"/>
</dbReference>
<comment type="caution">
    <text evidence="1">The sequence shown here is derived from an EMBL/GenBank/DDBJ whole genome shotgun (WGS) entry which is preliminary data.</text>
</comment>
<gene>
    <name evidence="1" type="ORF">EW026_g4684</name>
</gene>
<proteinExistence type="predicted"/>
<accession>A0A4S4KHD9</accession>
<organism evidence="1 2">
    <name type="scientific">Hermanssonia centrifuga</name>
    <dbReference type="NCBI Taxonomy" id="98765"/>
    <lineage>
        <taxon>Eukaryota</taxon>
        <taxon>Fungi</taxon>
        <taxon>Dikarya</taxon>
        <taxon>Basidiomycota</taxon>
        <taxon>Agaricomycotina</taxon>
        <taxon>Agaricomycetes</taxon>
        <taxon>Polyporales</taxon>
        <taxon>Meruliaceae</taxon>
        <taxon>Hermanssonia</taxon>
    </lineage>
</organism>